<sequence>MSKSRTTGKGDSAPDESNPDAPTPIGSNPDEPVDLSTLEGGVLHNPPQAKQSQESSTIDEE</sequence>
<name>A0A7H0GVC1_9BACT</name>
<organism evidence="2 3">
    <name type="scientific">Hymenobacter qilianensis</name>
    <dbReference type="NCBI Taxonomy" id="1385715"/>
    <lineage>
        <taxon>Bacteria</taxon>
        <taxon>Pseudomonadati</taxon>
        <taxon>Bacteroidota</taxon>
        <taxon>Cytophagia</taxon>
        <taxon>Cytophagales</taxon>
        <taxon>Hymenobacteraceae</taxon>
        <taxon>Hymenobacter</taxon>
    </lineage>
</organism>
<reference evidence="2 3" key="1">
    <citation type="submission" date="2020-08" db="EMBL/GenBank/DDBJ databases">
        <title>Genome sequence of Hymenobacter qilianensis JCM 19763T.</title>
        <authorList>
            <person name="Hyun D.-W."/>
            <person name="Bae J.-W."/>
        </authorList>
    </citation>
    <scope>NUCLEOTIDE SEQUENCE [LARGE SCALE GENOMIC DNA]</scope>
    <source>
        <strain evidence="2 3">JCM 19763</strain>
    </source>
</reference>
<dbReference type="KEGG" id="hqi:H9L05_20730"/>
<feature type="compositionally biased region" description="Polar residues" evidence="1">
    <location>
        <begin position="48"/>
        <end position="61"/>
    </location>
</feature>
<evidence type="ECO:0000256" key="1">
    <source>
        <dbReference type="SAM" id="MobiDB-lite"/>
    </source>
</evidence>
<dbReference type="AlphaFoldDB" id="A0A7H0GVC1"/>
<dbReference type="RefSeq" id="WP_187732496.1">
    <property type="nucleotide sequence ID" value="NZ_BMFN01000002.1"/>
</dbReference>
<dbReference type="Proteomes" id="UP000516093">
    <property type="component" value="Chromosome"/>
</dbReference>
<dbReference type="EMBL" id="CP060784">
    <property type="protein sequence ID" value="QNP52237.1"/>
    <property type="molecule type" value="Genomic_DNA"/>
</dbReference>
<evidence type="ECO:0000313" key="2">
    <source>
        <dbReference type="EMBL" id="QNP52237.1"/>
    </source>
</evidence>
<protein>
    <submittedName>
        <fullName evidence="2">Uncharacterized protein</fullName>
    </submittedName>
</protein>
<accession>A0A7H0GVC1</accession>
<evidence type="ECO:0000313" key="3">
    <source>
        <dbReference type="Proteomes" id="UP000516093"/>
    </source>
</evidence>
<proteinExistence type="predicted"/>
<feature type="region of interest" description="Disordered" evidence="1">
    <location>
        <begin position="1"/>
        <end position="61"/>
    </location>
</feature>
<gene>
    <name evidence="2" type="ORF">H9L05_20730</name>
</gene>
<keyword evidence="3" id="KW-1185">Reference proteome</keyword>